<dbReference type="GO" id="GO:0005634">
    <property type="term" value="C:nucleus"/>
    <property type="evidence" value="ECO:0007669"/>
    <property type="project" value="UniProtKB-SubCell"/>
</dbReference>
<protein>
    <recommendedName>
        <fullName evidence="8">DUF659 domain-containing protein</fullName>
    </recommendedName>
</protein>
<comment type="caution">
    <text evidence="6">The sequence shown here is derived from an EMBL/GenBank/DDBJ whole genome shotgun (WGS) entry which is preliminary data.</text>
</comment>
<evidence type="ECO:0000256" key="3">
    <source>
        <dbReference type="ARBA" id="ARBA00022771"/>
    </source>
</evidence>
<evidence type="ECO:0000313" key="6">
    <source>
        <dbReference type="EMBL" id="CAK5275996.1"/>
    </source>
</evidence>
<gene>
    <name evidence="6" type="ORF">MYCIT1_LOCUS24115</name>
</gene>
<organism evidence="6 7">
    <name type="scientific">Mycena citricolor</name>
    <dbReference type="NCBI Taxonomy" id="2018698"/>
    <lineage>
        <taxon>Eukaryota</taxon>
        <taxon>Fungi</taxon>
        <taxon>Dikarya</taxon>
        <taxon>Basidiomycota</taxon>
        <taxon>Agaricomycotina</taxon>
        <taxon>Agaricomycetes</taxon>
        <taxon>Agaricomycetidae</taxon>
        <taxon>Agaricales</taxon>
        <taxon>Marasmiineae</taxon>
        <taxon>Mycenaceae</taxon>
        <taxon>Mycena</taxon>
    </lineage>
</organism>
<dbReference type="EMBL" id="CAVNYO010000405">
    <property type="protein sequence ID" value="CAK5275996.1"/>
    <property type="molecule type" value="Genomic_DNA"/>
</dbReference>
<sequence>TDYIIHQSIFVSALLCTSPPMSTTGGPAHYTDQLKELARCLKSLPAKIPISTTHDFRDFQLDQEEVAEYGDNKCVVNHALEVSFGSRAQGTVEFKSRGPGLEAVIDVLREYITGSHGSNILLCKWVDDLIVGAKKAIMDTGGRVSYLTFMERQLSDTEQIPRPVTTTAGKRTLEEEQNREKAVKRARKDEFAAKEHGEAVLEQQRKKTEQGKLPWKFDDLEDIVISSNTIPSGKRSRGPPTNTLLDRLSIACRSISKPDKERFRCAAEGCQWSWASPRASGRVLSHATECNFLSENLREEALLASADDLLGARVEAADKASEPSTSKESSAFKGFVKAGKDERETKTNLLALELVCSASLPLHLLDSHHFRVFVNHLDPKNHIYASTTFSSDKIPKEASRITAAAYKMLKEEYNLTISYDGATIKRGQSIYTFHVTTARDRESYFVHGDVASGTSHTAEHIKKAALKVIDCIGLDNFSGVSSDSTGNTRLSRELLVKEIPTLLIVPDPCHHASNLIKNICALDYFVEPIFKIRDIVSHFSQSTMSSTHLDGMRVILDINHGLEKIGKTRFGTIYWAGSALMPVMPAISALANSGVVAVNKKNKSGRDLSWIRNLREYSDFEIKLRQLVAVLEPIARAIKCLEGSQVTVGDVWMFFVAITAVLDQLFAEDTLSIPEDTQEDVRGLVNKRFEEFFGAPGATLYLAGFFLDADRVTSPILCQRIVNQLDKDSGSSILTTATGSADATDKDLRDSMPSYTLVGQYLYSLVMADIKAKRNPPQYAVFETMSELLSALRSQVEAYTHQNPPFSARSSAWRCPYHYWIAMGDRADAALLAYLAIRILAILPNSMAEERTVSSFTRLNSNDRANQSAQTVIAMTKIQQHLRRQQRQNSNAPAKISPVLRWRAVKNLIPTQVKTPAVMTDVNRESKDEGDNGPLAVDCAAGLERLEETVQTAQADLGITPSAVFAAAQLGVNTQHAFFRDLLSDTAVPGAEEVQSLSDHVKGTGLSSKSIQKARNSLNLDESTLDTIF</sequence>
<dbReference type="AlphaFoldDB" id="A0AAD2K318"/>
<dbReference type="InterPro" id="IPR012337">
    <property type="entry name" value="RNaseH-like_sf"/>
</dbReference>
<evidence type="ECO:0000256" key="1">
    <source>
        <dbReference type="ARBA" id="ARBA00004123"/>
    </source>
</evidence>
<evidence type="ECO:0000313" key="7">
    <source>
        <dbReference type="Proteomes" id="UP001295794"/>
    </source>
</evidence>
<keyword evidence="4" id="KW-0862">Zinc</keyword>
<keyword evidence="2" id="KW-0479">Metal-binding</keyword>
<evidence type="ECO:0000256" key="2">
    <source>
        <dbReference type="ARBA" id="ARBA00022723"/>
    </source>
</evidence>
<keyword evidence="3" id="KW-0863">Zinc-finger</keyword>
<feature type="non-terminal residue" evidence="6">
    <location>
        <position position="1"/>
    </location>
</feature>
<accession>A0AAD2K318</accession>
<dbReference type="PANTHER" id="PTHR46481:SF10">
    <property type="entry name" value="ZINC FINGER BED DOMAIN-CONTAINING PROTEIN 39"/>
    <property type="match status" value="1"/>
</dbReference>
<proteinExistence type="predicted"/>
<evidence type="ECO:0000256" key="5">
    <source>
        <dbReference type="ARBA" id="ARBA00023242"/>
    </source>
</evidence>
<dbReference type="PANTHER" id="PTHR46481">
    <property type="entry name" value="ZINC FINGER BED DOMAIN-CONTAINING PROTEIN 4"/>
    <property type="match status" value="1"/>
</dbReference>
<evidence type="ECO:0000256" key="4">
    <source>
        <dbReference type="ARBA" id="ARBA00022833"/>
    </source>
</evidence>
<keyword evidence="5" id="KW-0539">Nucleus</keyword>
<name>A0AAD2K318_9AGAR</name>
<evidence type="ECO:0008006" key="8">
    <source>
        <dbReference type="Google" id="ProtNLM"/>
    </source>
</evidence>
<reference evidence="6" key="1">
    <citation type="submission" date="2023-11" db="EMBL/GenBank/DDBJ databases">
        <authorList>
            <person name="De Vega J J."/>
            <person name="De Vega J J."/>
        </authorList>
    </citation>
    <scope>NUCLEOTIDE SEQUENCE</scope>
</reference>
<dbReference type="InterPro" id="IPR052035">
    <property type="entry name" value="ZnF_BED_domain_contain"/>
</dbReference>
<dbReference type="SUPFAM" id="SSF53098">
    <property type="entry name" value="Ribonuclease H-like"/>
    <property type="match status" value="1"/>
</dbReference>
<dbReference type="GO" id="GO:0008270">
    <property type="term" value="F:zinc ion binding"/>
    <property type="evidence" value="ECO:0007669"/>
    <property type="project" value="UniProtKB-KW"/>
</dbReference>
<dbReference type="Proteomes" id="UP001295794">
    <property type="component" value="Unassembled WGS sequence"/>
</dbReference>
<keyword evidence="7" id="KW-1185">Reference proteome</keyword>
<comment type="subcellular location">
    <subcellularLocation>
        <location evidence="1">Nucleus</location>
    </subcellularLocation>
</comment>